<keyword evidence="5" id="KW-1185">Reference proteome</keyword>
<dbReference type="SUPFAM" id="SSF53448">
    <property type="entry name" value="Nucleotide-diphospho-sugar transferases"/>
    <property type="match status" value="1"/>
</dbReference>
<evidence type="ECO:0000313" key="4">
    <source>
        <dbReference type="EMBL" id="WIT12942.1"/>
    </source>
</evidence>
<feature type="domain" description="Nucleotidyl transferase" evidence="3">
    <location>
        <begin position="3"/>
        <end position="234"/>
    </location>
</feature>
<dbReference type="KEGG" id="pais:PFX98_04860"/>
<evidence type="ECO:0000313" key="5">
    <source>
        <dbReference type="Proteomes" id="UP001177769"/>
    </source>
</evidence>
<dbReference type="PANTHER" id="PTHR43584">
    <property type="entry name" value="NUCLEOTIDYL TRANSFERASE"/>
    <property type="match status" value="1"/>
</dbReference>
<proteinExistence type="predicted"/>
<dbReference type="Gene3D" id="3.90.550.10">
    <property type="entry name" value="Spore Coat Polysaccharide Biosynthesis Protein SpsA, Chain A"/>
    <property type="match status" value="1"/>
</dbReference>
<accession>A0AA95NDA7</accession>
<dbReference type="CDD" id="cd06422">
    <property type="entry name" value="NTP_transferase_like_1"/>
    <property type="match status" value="1"/>
</dbReference>
<dbReference type="Pfam" id="PF00483">
    <property type="entry name" value="NTP_transferase"/>
    <property type="match status" value="1"/>
</dbReference>
<reference evidence="4" key="1">
    <citation type="submission" date="2023-01" db="EMBL/GenBank/DDBJ databases">
        <title>Whole genome sequence of Paucibacter sp. S2-9 isolated from pond sediment.</title>
        <authorList>
            <person name="Jung J.Y."/>
        </authorList>
    </citation>
    <scope>NUCLEOTIDE SEQUENCE</scope>
    <source>
        <strain evidence="4">S2-9</strain>
    </source>
</reference>
<dbReference type="InterPro" id="IPR050065">
    <property type="entry name" value="GlmU-like"/>
</dbReference>
<dbReference type="GO" id="GO:0016779">
    <property type="term" value="F:nucleotidyltransferase activity"/>
    <property type="evidence" value="ECO:0007669"/>
    <property type="project" value="UniProtKB-KW"/>
</dbReference>
<gene>
    <name evidence="4" type="ORF">PFX98_04860</name>
</gene>
<sequence length="238" mass="25704">MRAIILAAGRGERMRPLTDHQPKPLLQVAGKLLIVWHIEALAAAGVRDIVINTAWLAEQFPQQLGDGSRWGLRLHYSNEARDHGGALETAGGIAKALPLLCADGDESFWVASADVHLPDFRASAARAEAFARSDMLAHLWMVPNRPHKPGGDFGIDAEGLATSAASTPNASGPRYTWSCVGLFKRALFEGVRVGEHAALRPCLEMGIAARRISAELYTQAWEDVGTPERLASLNAVTR</sequence>
<dbReference type="EMBL" id="CP116346">
    <property type="protein sequence ID" value="WIT12942.1"/>
    <property type="molecule type" value="Genomic_DNA"/>
</dbReference>
<evidence type="ECO:0000259" key="3">
    <source>
        <dbReference type="Pfam" id="PF00483"/>
    </source>
</evidence>
<keyword evidence="2" id="KW-0548">Nucleotidyltransferase</keyword>
<dbReference type="PANTHER" id="PTHR43584:SF8">
    <property type="entry name" value="N-ACETYLMURAMATE ALPHA-1-PHOSPHATE URIDYLYLTRANSFERASE"/>
    <property type="match status" value="1"/>
</dbReference>
<evidence type="ECO:0000256" key="2">
    <source>
        <dbReference type="ARBA" id="ARBA00022695"/>
    </source>
</evidence>
<organism evidence="4 5">
    <name type="scientific">Paucibacter sediminis</name>
    <dbReference type="NCBI Taxonomy" id="3019553"/>
    <lineage>
        <taxon>Bacteria</taxon>
        <taxon>Pseudomonadati</taxon>
        <taxon>Pseudomonadota</taxon>
        <taxon>Betaproteobacteria</taxon>
        <taxon>Burkholderiales</taxon>
        <taxon>Sphaerotilaceae</taxon>
        <taxon>Roseateles</taxon>
    </lineage>
</organism>
<protein>
    <submittedName>
        <fullName evidence="4">Nucleotidyltransferase family protein</fullName>
    </submittedName>
</protein>
<dbReference type="InterPro" id="IPR029044">
    <property type="entry name" value="Nucleotide-diphossugar_trans"/>
</dbReference>
<dbReference type="InterPro" id="IPR054790">
    <property type="entry name" value="MurU"/>
</dbReference>
<dbReference type="AlphaFoldDB" id="A0AA95NDA7"/>
<name>A0AA95NDA7_9BURK</name>
<dbReference type="NCBIfam" id="NF045761">
    <property type="entry name" value="NAMPUrTaseMurU"/>
    <property type="match status" value="1"/>
</dbReference>
<evidence type="ECO:0000256" key="1">
    <source>
        <dbReference type="ARBA" id="ARBA00022679"/>
    </source>
</evidence>
<dbReference type="RefSeq" id="WP_285234045.1">
    <property type="nucleotide sequence ID" value="NZ_CP116346.1"/>
</dbReference>
<keyword evidence="1" id="KW-0808">Transferase</keyword>
<dbReference type="InterPro" id="IPR005835">
    <property type="entry name" value="NTP_transferase_dom"/>
</dbReference>
<dbReference type="Proteomes" id="UP001177769">
    <property type="component" value="Chromosome"/>
</dbReference>